<dbReference type="PATRIC" id="fig|1214179.4.peg.1032"/>
<gene>
    <name evidence="1" type="ORF">ID09_05340</name>
</gene>
<protein>
    <submittedName>
        <fullName evidence="1">Uncharacterized protein</fullName>
    </submittedName>
</protein>
<evidence type="ECO:0000313" key="1">
    <source>
        <dbReference type="EMBL" id="AIG43482.1"/>
    </source>
</evidence>
<name>A0A075SDP6_STRSU</name>
<reference evidence="1 2" key="1">
    <citation type="journal article" date="2014" name="Genome Announc.">
        <title>Whole-Genome Sequence of Streptococcus suis Serotype 4 Reference Strain 6407.</title>
        <authorList>
            <person name="Wang K."/>
            <person name="Chen J."/>
            <person name="Yao H."/>
            <person name="Lu C."/>
        </authorList>
    </citation>
    <scope>NUCLEOTIDE SEQUENCE [LARGE SCALE GENOMIC DNA]</scope>
    <source>
        <strain evidence="1">6407</strain>
    </source>
</reference>
<evidence type="ECO:0000313" key="2">
    <source>
        <dbReference type="Proteomes" id="UP000028185"/>
    </source>
</evidence>
<dbReference type="Proteomes" id="UP000028185">
    <property type="component" value="Chromosome"/>
</dbReference>
<dbReference type="HOGENOM" id="CLU_2371647_0_0_9"/>
<dbReference type="EMBL" id="CP008921">
    <property type="protein sequence ID" value="AIG43482.1"/>
    <property type="molecule type" value="Genomic_DNA"/>
</dbReference>
<dbReference type="AlphaFoldDB" id="A0A075SDP6"/>
<organism evidence="1 2">
    <name type="scientific">Streptococcus suis 6407</name>
    <dbReference type="NCBI Taxonomy" id="1214179"/>
    <lineage>
        <taxon>Bacteria</taxon>
        <taxon>Bacillati</taxon>
        <taxon>Bacillota</taxon>
        <taxon>Bacilli</taxon>
        <taxon>Lactobacillales</taxon>
        <taxon>Streptococcaceae</taxon>
        <taxon>Streptococcus</taxon>
    </lineage>
</organism>
<proteinExistence type="predicted"/>
<accession>A0A075SDP6</accession>
<sequence length="95" mass="11551">MFPKSLKRLFFGFCELSYCVHNNLKSNRQLNPNLTGWSADDKKTWWLRPQTPKKKSRFYFLRNGIRIIEMIWKRYHITEEGKKKRAKALKKSIQM</sequence>